<evidence type="ECO:0000313" key="3">
    <source>
        <dbReference type="Proteomes" id="UP001596166"/>
    </source>
</evidence>
<evidence type="ECO:0000313" key="2">
    <source>
        <dbReference type="EMBL" id="MFC5358256.1"/>
    </source>
</evidence>
<dbReference type="RefSeq" id="WP_376997974.1">
    <property type="nucleotide sequence ID" value="NZ_JBHSLC010000086.1"/>
</dbReference>
<keyword evidence="3" id="KW-1185">Reference proteome</keyword>
<comment type="caution">
    <text evidence="2">The sequence shown here is derived from an EMBL/GenBank/DDBJ whole genome shotgun (WGS) entry which is preliminary data.</text>
</comment>
<evidence type="ECO:0000256" key="1">
    <source>
        <dbReference type="SAM" id="MobiDB-lite"/>
    </source>
</evidence>
<reference evidence="3" key="1">
    <citation type="journal article" date="2019" name="Int. J. Syst. Evol. Microbiol.">
        <title>The Global Catalogue of Microorganisms (GCM) 10K type strain sequencing project: providing services to taxonomists for standard genome sequencing and annotation.</title>
        <authorList>
            <consortium name="The Broad Institute Genomics Platform"/>
            <consortium name="The Broad Institute Genome Sequencing Center for Infectious Disease"/>
            <person name="Wu L."/>
            <person name="Ma J."/>
        </authorList>
    </citation>
    <scope>NUCLEOTIDE SEQUENCE [LARGE SCALE GENOMIC DNA]</scope>
    <source>
        <strain evidence="3">CCUG 58760</strain>
    </source>
</reference>
<protein>
    <submittedName>
        <fullName evidence="2">Uncharacterized protein</fullName>
    </submittedName>
</protein>
<dbReference type="EMBL" id="JBHSLC010000086">
    <property type="protein sequence ID" value="MFC5358256.1"/>
    <property type="molecule type" value="Genomic_DNA"/>
</dbReference>
<name>A0ABW0GBN6_9PROT</name>
<feature type="region of interest" description="Disordered" evidence="1">
    <location>
        <begin position="44"/>
        <end position="65"/>
    </location>
</feature>
<organism evidence="2 3">
    <name type="scientific">Azospirillum himalayense</name>
    <dbReference type="NCBI Taxonomy" id="654847"/>
    <lineage>
        <taxon>Bacteria</taxon>
        <taxon>Pseudomonadati</taxon>
        <taxon>Pseudomonadota</taxon>
        <taxon>Alphaproteobacteria</taxon>
        <taxon>Rhodospirillales</taxon>
        <taxon>Azospirillaceae</taxon>
        <taxon>Azospirillum</taxon>
    </lineage>
</organism>
<proteinExistence type="predicted"/>
<feature type="compositionally biased region" description="Low complexity" evidence="1">
    <location>
        <begin position="45"/>
        <end position="65"/>
    </location>
</feature>
<accession>A0ABW0GBN6</accession>
<sequence>MKIRTLISVKHDKKLHAPGVELDVEDDLGKDLIGTGCAEKVLVEPPATDTDAATTKPTPAKSTKA</sequence>
<gene>
    <name evidence="2" type="ORF">ACFPMG_25035</name>
</gene>
<dbReference type="Proteomes" id="UP001596166">
    <property type="component" value="Unassembled WGS sequence"/>
</dbReference>